<protein>
    <recommendedName>
        <fullName evidence="4">Lipocalin-like domain-containing protein</fullName>
    </recommendedName>
</protein>
<proteinExistence type="predicted"/>
<comment type="caution">
    <text evidence="2">The sequence shown here is derived from an EMBL/GenBank/DDBJ whole genome shotgun (WGS) entry which is preliminary data.</text>
</comment>
<feature type="chain" id="PRO_5013150641" description="Lipocalin-like domain-containing protein" evidence="1">
    <location>
        <begin position="24"/>
        <end position="170"/>
    </location>
</feature>
<accession>A0A2A5B0U7</accession>
<gene>
    <name evidence="2" type="ORF">COA96_08100</name>
</gene>
<sequence>MRNCFFRTLLSLSVLLLCLPATAQTSYKISSVFDNPFIGIWELDLSKSDFGSTSAPQRMTRTYEDRGDGTFMYLIDSVSADGSSGDSSAVYKYDGLEYPLISLNQDSPVTISYRKINERTVEYTVRINGNITQIGAKSISSNGNILSIGVQSTDAQGDPLPQVLIFNKRR</sequence>
<name>A0A2A5B0U7_9GAMM</name>
<evidence type="ECO:0008006" key="4">
    <source>
        <dbReference type="Google" id="ProtNLM"/>
    </source>
</evidence>
<keyword evidence="1" id="KW-0732">Signal</keyword>
<dbReference type="Proteomes" id="UP000218327">
    <property type="component" value="Unassembled WGS sequence"/>
</dbReference>
<evidence type="ECO:0000313" key="2">
    <source>
        <dbReference type="EMBL" id="PCJ25095.1"/>
    </source>
</evidence>
<dbReference type="EMBL" id="NVVJ01000020">
    <property type="protein sequence ID" value="PCJ25095.1"/>
    <property type="molecule type" value="Genomic_DNA"/>
</dbReference>
<dbReference type="AlphaFoldDB" id="A0A2A5B0U7"/>
<reference evidence="3" key="1">
    <citation type="submission" date="2017-08" db="EMBL/GenBank/DDBJ databases">
        <title>A dynamic microbial community with high functional redundancy inhabits the cold, oxic subseafloor aquifer.</title>
        <authorList>
            <person name="Tully B.J."/>
            <person name="Wheat C.G."/>
            <person name="Glazer B.T."/>
            <person name="Huber J.A."/>
        </authorList>
    </citation>
    <scope>NUCLEOTIDE SEQUENCE [LARGE SCALE GENOMIC DNA]</scope>
</reference>
<evidence type="ECO:0000256" key="1">
    <source>
        <dbReference type="SAM" id="SignalP"/>
    </source>
</evidence>
<feature type="signal peptide" evidence="1">
    <location>
        <begin position="1"/>
        <end position="23"/>
    </location>
</feature>
<evidence type="ECO:0000313" key="3">
    <source>
        <dbReference type="Proteomes" id="UP000218327"/>
    </source>
</evidence>
<organism evidence="2 3">
    <name type="scientific">SAR86 cluster bacterium</name>
    <dbReference type="NCBI Taxonomy" id="2030880"/>
    <lineage>
        <taxon>Bacteria</taxon>
        <taxon>Pseudomonadati</taxon>
        <taxon>Pseudomonadota</taxon>
        <taxon>Gammaproteobacteria</taxon>
        <taxon>SAR86 cluster</taxon>
    </lineage>
</organism>